<protein>
    <submittedName>
        <fullName evidence="8">Cytochrome c biogenesis protein</fullName>
    </submittedName>
</protein>
<keyword evidence="5 6" id="KW-0472">Membrane</keyword>
<dbReference type="GO" id="GO:0017004">
    <property type="term" value="P:cytochrome complex assembly"/>
    <property type="evidence" value="ECO:0007669"/>
    <property type="project" value="UniProtKB-KW"/>
</dbReference>
<proteinExistence type="predicted"/>
<dbReference type="PANTHER" id="PTHR31566:SF0">
    <property type="entry name" value="CYTOCHROME C BIOGENESIS PROTEIN CCS1, CHLOROPLASTIC"/>
    <property type="match status" value="1"/>
</dbReference>
<keyword evidence="3" id="KW-0201">Cytochrome c-type biogenesis</keyword>
<evidence type="ECO:0000256" key="5">
    <source>
        <dbReference type="ARBA" id="ARBA00023136"/>
    </source>
</evidence>
<evidence type="ECO:0000313" key="8">
    <source>
        <dbReference type="EMBL" id="SDN13296.1"/>
    </source>
</evidence>
<dbReference type="EMBL" id="FNIC01000002">
    <property type="protein sequence ID" value="SDN13296.1"/>
    <property type="molecule type" value="Genomic_DNA"/>
</dbReference>
<dbReference type="STRING" id="1005944.SAMN05192576_1514"/>
<comment type="subcellular location">
    <subcellularLocation>
        <location evidence="1">Membrane</location>
        <topology evidence="1">Multi-pass membrane protein</topology>
    </subcellularLocation>
</comment>
<name>A0A1G9YYA6_9ACTN</name>
<dbReference type="AlphaFoldDB" id="A0A1G9YYA6"/>
<evidence type="ECO:0000256" key="6">
    <source>
        <dbReference type="SAM" id="Phobius"/>
    </source>
</evidence>
<gene>
    <name evidence="8" type="ORF">SAMN05192576_1514</name>
</gene>
<feature type="domain" description="ResB-like" evidence="7">
    <location>
        <begin position="32"/>
        <end position="497"/>
    </location>
</feature>
<evidence type="ECO:0000259" key="7">
    <source>
        <dbReference type="Pfam" id="PF05140"/>
    </source>
</evidence>
<dbReference type="InterPro" id="IPR023494">
    <property type="entry name" value="Cyt_c_bgen_Ccs1/CcsB/ResB"/>
</dbReference>
<dbReference type="InterPro" id="IPR007816">
    <property type="entry name" value="ResB-like_domain"/>
</dbReference>
<feature type="transmembrane region" description="Helical" evidence="6">
    <location>
        <begin position="88"/>
        <end position="107"/>
    </location>
</feature>
<dbReference type="GO" id="GO:0016020">
    <property type="term" value="C:membrane"/>
    <property type="evidence" value="ECO:0007669"/>
    <property type="project" value="UniProtKB-SubCell"/>
</dbReference>
<evidence type="ECO:0000256" key="2">
    <source>
        <dbReference type="ARBA" id="ARBA00022692"/>
    </source>
</evidence>
<keyword evidence="2 6" id="KW-0812">Transmembrane</keyword>
<keyword evidence="4 6" id="KW-1133">Transmembrane helix</keyword>
<feature type="transmembrane region" description="Helical" evidence="6">
    <location>
        <begin position="183"/>
        <end position="204"/>
    </location>
</feature>
<accession>A0A1G9YYA6</accession>
<reference evidence="8 9" key="1">
    <citation type="submission" date="2016-10" db="EMBL/GenBank/DDBJ databases">
        <authorList>
            <person name="de Groot N.N."/>
        </authorList>
    </citation>
    <scope>NUCLEOTIDE SEQUENCE [LARGE SCALE GENOMIC DNA]</scope>
    <source>
        <strain evidence="8 9">CGMCC 1.11147</strain>
    </source>
</reference>
<evidence type="ECO:0000313" key="9">
    <source>
        <dbReference type="Proteomes" id="UP000199004"/>
    </source>
</evidence>
<dbReference type="RefSeq" id="WP_245715173.1">
    <property type="nucleotide sequence ID" value="NZ_BKAE01000007.1"/>
</dbReference>
<keyword evidence="9" id="KW-1185">Reference proteome</keyword>
<dbReference type="Pfam" id="PF05140">
    <property type="entry name" value="ResB"/>
    <property type="match status" value="1"/>
</dbReference>
<organism evidence="8 9">
    <name type="scientific">Nocardioides szechwanensis</name>
    <dbReference type="NCBI Taxonomy" id="1005944"/>
    <lineage>
        <taxon>Bacteria</taxon>
        <taxon>Bacillati</taxon>
        <taxon>Actinomycetota</taxon>
        <taxon>Actinomycetes</taxon>
        <taxon>Propionibacteriales</taxon>
        <taxon>Nocardioidaceae</taxon>
        <taxon>Nocardioides</taxon>
    </lineage>
</organism>
<sequence>MTAPTRPTRERRAGELTPRELGRWLWRQLTSMRTALILLLMLALASVPGSIIPQEGVDSVKTSRWQNDHPDLTPIYEKLGLFSVYDSAWFSAIYILLMVSLVGCIIPRTFHYLRAIRAAPPAAPRNLTRLPDHASYETSETVDDVLTRARAALRDRGYRLRPAEDGSDAVSAERGYLREVGNLLFHLSVVVVLVGFAMGGLFGYRGGVILVEGSTFTNNLTQYDDFEPGKLFAAEKMGAFSFTFDKFDVEWQATPSRGVMARAFNADLTYRETPDSPEETYDLRVNHPLSIGDTDVFLIGHGYAPVITITDGNGVTIFSGPVPFLPQDQTFLSFGVVKAPDSETGQIGLEGLFYPTFEFLEGNPVTVYPNDLKPLVSMLVYTGDLGLETSAQSVFALDKTNATQVMQDNGKPLRLDLDLGESATLPDGLGTVSFDGVKPWTRIQLSQTPGKRIALVGVVLALVGLLGSLFIRPRRVWVRARRSGDVTIVEVAALDRSGGGDVVPVLEELVTELQAHQGKENA</sequence>
<evidence type="ECO:0000256" key="1">
    <source>
        <dbReference type="ARBA" id="ARBA00004141"/>
    </source>
</evidence>
<feature type="transmembrane region" description="Helical" evidence="6">
    <location>
        <begin position="453"/>
        <end position="471"/>
    </location>
</feature>
<dbReference type="PANTHER" id="PTHR31566">
    <property type="entry name" value="CYTOCHROME C BIOGENESIS PROTEIN CCS1, CHLOROPLASTIC"/>
    <property type="match status" value="1"/>
</dbReference>
<evidence type="ECO:0000256" key="4">
    <source>
        <dbReference type="ARBA" id="ARBA00022989"/>
    </source>
</evidence>
<dbReference type="Proteomes" id="UP000199004">
    <property type="component" value="Unassembled WGS sequence"/>
</dbReference>
<evidence type="ECO:0000256" key="3">
    <source>
        <dbReference type="ARBA" id="ARBA00022748"/>
    </source>
</evidence>